<protein>
    <submittedName>
        <fullName evidence="1">Uncharacterized protein</fullName>
    </submittedName>
</protein>
<name>A0A0A9BB04_ARUDO</name>
<organism evidence="1">
    <name type="scientific">Arundo donax</name>
    <name type="common">Giant reed</name>
    <name type="synonym">Donax arundinaceus</name>
    <dbReference type="NCBI Taxonomy" id="35708"/>
    <lineage>
        <taxon>Eukaryota</taxon>
        <taxon>Viridiplantae</taxon>
        <taxon>Streptophyta</taxon>
        <taxon>Embryophyta</taxon>
        <taxon>Tracheophyta</taxon>
        <taxon>Spermatophyta</taxon>
        <taxon>Magnoliopsida</taxon>
        <taxon>Liliopsida</taxon>
        <taxon>Poales</taxon>
        <taxon>Poaceae</taxon>
        <taxon>PACMAD clade</taxon>
        <taxon>Arundinoideae</taxon>
        <taxon>Arundineae</taxon>
        <taxon>Arundo</taxon>
    </lineage>
</organism>
<reference evidence="1" key="1">
    <citation type="submission" date="2014-09" db="EMBL/GenBank/DDBJ databases">
        <authorList>
            <person name="Magalhaes I.L.F."/>
            <person name="Oliveira U."/>
            <person name="Santos F.R."/>
            <person name="Vidigal T.H.D.A."/>
            <person name="Brescovit A.D."/>
            <person name="Santos A.J."/>
        </authorList>
    </citation>
    <scope>NUCLEOTIDE SEQUENCE</scope>
    <source>
        <tissue evidence="1">Shoot tissue taken approximately 20 cm above the soil surface</tissue>
    </source>
</reference>
<sequence length="28" mass="3108">MCCDVKIPLFSTVSSESKSLVIFWLNCG</sequence>
<evidence type="ECO:0000313" key="1">
    <source>
        <dbReference type="EMBL" id="JAD58410.1"/>
    </source>
</evidence>
<reference evidence="1" key="2">
    <citation type="journal article" date="2015" name="Data Brief">
        <title>Shoot transcriptome of the giant reed, Arundo donax.</title>
        <authorList>
            <person name="Barrero R.A."/>
            <person name="Guerrero F.D."/>
            <person name="Moolhuijzen P."/>
            <person name="Goolsby J.A."/>
            <person name="Tidwell J."/>
            <person name="Bellgard S.E."/>
            <person name="Bellgard M.I."/>
        </authorList>
    </citation>
    <scope>NUCLEOTIDE SEQUENCE</scope>
    <source>
        <tissue evidence="1">Shoot tissue taken approximately 20 cm above the soil surface</tissue>
    </source>
</reference>
<dbReference type="EMBL" id="GBRH01239485">
    <property type="protein sequence ID" value="JAD58410.1"/>
    <property type="molecule type" value="Transcribed_RNA"/>
</dbReference>
<dbReference type="AlphaFoldDB" id="A0A0A9BB04"/>
<accession>A0A0A9BB04</accession>
<proteinExistence type="predicted"/>